<dbReference type="RefSeq" id="WP_270126369.1">
    <property type="nucleotide sequence ID" value="NZ_CP115396.1"/>
</dbReference>
<organism evidence="3 4">
    <name type="scientific">Hymenobacter yonginensis</name>
    <dbReference type="NCBI Taxonomy" id="748197"/>
    <lineage>
        <taxon>Bacteria</taxon>
        <taxon>Pseudomonadati</taxon>
        <taxon>Bacteroidota</taxon>
        <taxon>Cytophagia</taxon>
        <taxon>Cytophagales</taxon>
        <taxon>Hymenobacteraceae</taxon>
        <taxon>Hymenobacter</taxon>
    </lineage>
</organism>
<accession>A0ABY7PL16</accession>
<dbReference type="EMBL" id="CP115396">
    <property type="protein sequence ID" value="WBO83897.1"/>
    <property type="molecule type" value="Genomic_DNA"/>
</dbReference>
<feature type="compositionally biased region" description="Low complexity" evidence="1">
    <location>
        <begin position="154"/>
        <end position="163"/>
    </location>
</feature>
<keyword evidence="4" id="KW-1185">Reference proteome</keyword>
<gene>
    <name evidence="3" type="ORF">O9Z63_16125</name>
</gene>
<feature type="region of interest" description="Disordered" evidence="1">
    <location>
        <begin position="20"/>
        <end position="83"/>
    </location>
</feature>
<evidence type="ECO:0000256" key="2">
    <source>
        <dbReference type="SAM" id="SignalP"/>
    </source>
</evidence>
<sequence length="291" mass="29771">MFFSPKSMSTLALAALLASPAFAQQTTTKTKTKGKASRTAAATPAPPVAGPEGTPPPPPGGPHGKGPHGKGPHGKGGPEATRPLRQVQTLTGTLTRYTTNPEGFYDGFVLPLNGTETTVHFPLHMAKALMAAAKPGQSITFGAVSGHPRPDRPAGTAGTATTATAATTAAAKSAPLELVSVQSGGSTLLVQPPARPATTEAAPATTSVSGRILERRTDDRGQLRGLVLADNTLLLVPPHVGEQLGDKLKVGETVQATGAVLPLRDGMVAATDVRRFHAQTLTVGGVQFLMR</sequence>
<name>A0ABY7PL16_9BACT</name>
<feature type="chain" id="PRO_5045858686" description="DUF5666 domain-containing protein" evidence="2">
    <location>
        <begin position="24"/>
        <end position="291"/>
    </location>
</feature>
<protein>
    <recommendedName>
        <fullName evidence="5">DUF5666 domain-containing protein</fullName>
    </recommendedName>
</protein>
<feature type="compositionally biased region" description="Pro residues" evidence="1">
    <location>
        <begin position="44"/>
        <end position="61"/>
    </location>
</feature>
<evidence type="ECO:0000256" key="1">
    <source>
        <dbReference type="SAM" id="MobiDB-lite"/>
    </source>
</evidence>
<proteinExistence type="predicted"/>
<feature type="signal peptide" evidence="2">
    <location>
        <begin position="1"/>
        <end position="23"/>
    </location>
</feature>
<evidence type="ECO:0008006" key="5">
    <source>
        <dbReference type="Google" id="ProtNLM"/>
    </source>
</evidence>
<feature type="region of interest" description="Disordered" evidence="1">
    <location>
        <begin position="144"/>
        <end position="163"/>
    </location>
</feature>
<evidence type="ECO:0000313" key="3">
    <source>
        <dbReference type="EMBL" id="WBO83897.1"/>
    </source>
</evidence>
<evidence type="ECO:0000313" key="4">
    <source>
        <dbReference type="Proteomes" id="UP001211872"/>
    </source>
</evidence>
<keyword evidence="2" id="KW-0732">Signal</keyword>
<dbReference type="Proteomes" id="UP001211872">
    <property type="component" value="Chromosome"/>
</dbReference>
<reference evidence="3 4" key="1">
    <citation type="journal article" date="2011" name="Int. J. Syst. Evol. Microbiol.">
        <title>Hymenobacter yonginensis sp. nov., isolated from a mesotrophic artificial lake.</title>
        <authorList>
            <person name="Joung Y."/>
            <person name="Cho S.H."/>
            <person name="Kim H."/>
            <person name="Kim S.B."/>
            <person name="Joh K."/>
        </authorList>
    </citation>
    <scope>NUCLEOTIDE SEQUENCE [LARGE SCALE GENOMIC DNA]</scope>
    <source>
        <strain evidence="3 4">KCTC 22745</strain>
    </source>
</reference>